<reference evidence="4 5" key="1">
    <citation type="journal article" date="2024" name="BMC Genomics">
        <title>De novo assembly and annotation of Popillia japonica's genome with initial clues to its potential as an invasive pest.</title>
        <authorList>
            <person name="Cucini C."/>
            <person name="Boschi S."/>
            <person name="Funari R."/>
            <person name="Cardaioli E."/>
            <person name="Iannotti N."/>
            <person name="Marturano G."/>
            <person name="Paoli F."/>
            <person name="Bruttini M."/>
            <person name="Carapelli A."/>
            <person name="Frati F."/>
            <person name="Nardi F."/>
        </authorList>
    </citation>
    <scope>NUCLEOTIDE SEQUENCE [LARGE SCALE GENOMIC DNA]</scope>
    <source>
        <strain evidence="4">DMR45628</strain>
    </source>
</reference>
<gene>
    <name evidence="4" type="ORF">QE152_g4046</name>
</gene>
<feature type="active site" description="Nucleophile" evidence="1">
    <location>
        <position position="382"/>
    </location>
</feature>
<dbReference type="SUPFAM" id="SSF56235">
    <property type="entry name" value="N-terminal nucleophile aminohydrolases (Ntn hydrolases)"/>
    <property type="match status" value="1"/>
</dbReference>
<comment type="caution">
    <text evidence="4">The sequence shown here is derived from an EMBL/GenBank/DDBJ whole genome shotgun (WGS) entry which is preliminary data.</text>
</comment>
<evidence type="ECO:0000313" key="4">
    <source>
        <dbReference type="EMBL" id="KAK9752729.1"/>
    </source>
</evidence>
<feature type="binding site" evidence="2">
    <location>
        <position position="109"/>
    </location>
    <ligand>
        <name>L-glutamate</name>
        <dbReference type="ChEBI" id="CHEBI:29985"/>
    </ligand>
</feature>
<dbReference type="Gene3D" id="3.60.20.40">
    <property type="match status" value="2"/>
</dbReference>
<keyword evidence="3" id="KW-0732">Signal</keyword>
<dbReference type="InterPro" id="IPR043137">
    <property type="entry name" value="GGT_ssub_C"/>
</dbReference>
<feature type="binding site" evidence="2">
    <location>
        <begin position="409"/>
        <end position="411"/>
    </location>
    <ligand>
        <name>L-glutamate</name>
        <dbReference type="ChEBI" id="CHEBI:29985"/>
    </ligand>
</feature>
<dbReference type="PANTHER" id="PTHR11686:SF72">
    <property type="entry name" value="GAMMA-GLUTAMYL TRANSPEPTIDASE, ISOFORM A"/>
    <property type="match status" value="1"/>
</dbReference>
<evidence type="ECO:0000256" key="2">
    <source>
        <dbReference type="PIRSR" id="PIRSR600101-2"/>
    </source>
</evidence>
<dbReference type="Proteomes" id="UP001458880">
    <property type="component" value="Unassembled WGS sequence"/>
</dbReference>
<organism evidence="4 5">
    <name type="scientific">Popillia japonica</name>
    <name type="common">Japanese beetle</name>
    <dbReference type="NCBI Taxonomy" id="7064"/>
    <lineage>
        <taxon>Eukaryota</taxon>
        <taxon>Metazoa</taxon>
        <taxon>Ecdysozoa</taxon>
        <taxon>Arthropoda</taxon>
        <taxon>Hexapoda</taxon>
        <taxon>Insecta</taxon>
        <taxon>Pterygota</taxon>
        <taxon>Neoptera</taxon>
        <taxon>Endopterygota</taxon>
        <taxon>Coleoptera</taxon>
        <taxon>Polyphaga</taxon>
        <taxon>Scarabaeiformia</taxon>
        <taxon>Scarabaeidae</taxon>
        <taxon>Rutelinae</taxon>
        <taxon>Popillia</taxon>
    </lineage>
</organism>
<evidence type="ECO:0000256" key="1">
    <source>
        <dbReference type="PIRSR" id="PIRSR600101-1"/>
    </source>
</evidence>
<dbReference type="PANTHER" id="PTHR11686">
    <property type="entry name" value="GAMMA GLUTAMYL TRANSPEPTIDASE"/>
    <property type="match status" value="1"/>
</dbReference>
<dbReference type="Pfam" id="PF01019">
    <property type="entry name" value="G_glu_transpept"/>
    <property type="match status" value="1"/>
</dbReference>
<feature type="chain" id="PRO_5043530924" evidence="3">
    <location>
        <begin position="24"/>
        <end position="609"/>
    </location>
</feature>
<feature type="binding site" evidence="2">
    <location>
        <position position="482"/>
    </location>
    <ligand>
        <name>L-glutamate</name>
        <dbReference type="ChEBI" id="CHEBI:29985"/>
    </ligand>
</feature>
<feature type="binding site" evidence="2">
    <location>
        <position position="433"/>
    </location>
    <ligand>
        <name>L-glutamate</name>
        <dbReference type="ChEBI" id="CHEBI:29985"/>
    </ligand>
</feature>
<name>A0AAW1N0Q7_POPJA</name>
<evidence type="ECO:0000256" key="3">
    <source>
        <dbReference type="SAM" id="SignalP"/>
    </source>
</evidence>
<dbReference type="Gene3D" id="1.10.246.130">
    <property type="match status" value="1"/>
</dbReference>
<dbReference type="InterPro" id="IPR000101">
    <property type="entry name" value="GGT_peptidase"/>
</dbReference>
<feature type="binding site" evidence="2">
    <location>
        <begin position="458"/>
        <end position="459"/>
    </location>
    <ligand>
        <name>L-glutamate</name>
        <dbReference type="ChEBI" id="CHEBI:29985"/>
    </ligand>
</feature>
<dbReference type="InterPro" id="IPR029055">
    <property type="entry name" value="Ntn_hydrolases_N"/>
</dbReference>
<feature type="signal peptide" evidence="3">
    <location>
        <begin position="1"/>
        <end position="23"/>
    </location>
</feature>
<dbReference type="InterPro" id="IPR043138">
    <property type="entry name" value="GGT_lsub"/>
</dbReference>
<dbReference type="EMBL" id="JASPKY010000018">
    <property type="protein sequence ID" value="KAK9752729.1"/>
    <property type="molecule type" value="Genomic_DNA"/>
</dbReference>
<dbReference type="GO" id="GO:0036374">
    <property type="term" value="F:glutathione hydrolase activity"/>
    <property type="evidence" value="ECO:0007669"/>
    <property type="project" value="InterPro"/>
</dbReference>
<dbReference type="AlphaFoldDB" id="A0AAW1N0Q7"/>
<sequence length="609" mass="67200">MGLNIFFIFGILLCLLLTSLVVCQKKNEHLRQSDRQPEFYNSAAVVTNSFDCTNIGLNILRRGGSVADSAIAALLCEGVTNPHSMGIGGGFILTIYIKRKGKAEILNARECAPCRSNKYMFSECDDVKMDIASGGLSVAVPGELKGYWELHRKYGKLDWSELFTPTIRLLERGVYVSAYLSGIISRLAVEIISSPSLKAIFLNRETGELYKEGELMLRPKLVETLTKIAEKGPDYLYNGPLTNCLVQDIKDQGGIITKEDLKKYKPRWMKPLSTIVDKDLVVYTAPSPAAGCPLLVVLDVISKMVGNGTPVVFWHRIVEAWKYAYGLKSQQSGPMMSDKKLVDHCYNCTVTDYIRGRIKDYRTCNKTTHYFGVYEPIEDSGTAHISIVAPNGDAISVAPNGDAISVTSTINLMFGALFASPSTGIILNNQMMDFYIPGHHSWKANPANCIAPSKQPMSTMCPTIIVNQHDDTVRMVIGASGGFKILTATSLVVKHIKHLWFGDSVEDAVAQPRLHHQLKPEDAVAQPRLHHQLKPMVLEYEHGFPKDILRGLYVKGHVLRKFRTRGGGGRPRNGIIGMPVNSAVNVISIENGEIHAVGDCRRNGFADGF</sequence>
<dbReference type="GO" id="GO:0006751">
    <property type="term" value="P:glutathione catabolic process"/>
    <property type="evidence" value="ECO:0007669"/>
    <property type="project" value="InterPro"/>
</dbReference>
<proteinExistence type="predicted"/>
<dbReference type="GO" id="GO:0005886">
    <property type="term" value="C:plasma membrane"/>
    <property type="evidence" value="ECO:0007669"/>
    <property type="project" value="TreeGrafter"/>
</dbReference>
<protein>
    <submittedName>
        <fullName evidence="4">Uncharacterized protein</fullName>
    </submittedName>
</protein>
<dbReference type="PRINTS" id="PR01210">
    <property type="entry name" value="GGTRANSPTASE"/>
</dbReference>
<accession>A0AAW1N0Q7</accession>
<evidence type="ECO:0000313" key="5">
    <source>
        <dbReference type="Proteomes" id="UP001458880"/>
    </source>
</evidence>
<keyword evidence="5" id="KW-1185">Reference proteome</keyword>